<name>A0A1V9XCZ6_9ACAR</name>
<gene>
    <name evidence="3" type="ORF">BIW11_11135</name>
</gene>
<evidence type="ECO:0000256" key="2">
    <source>
        <dbReference type="ARBA" id="ARBA00022737"/>
    </source>
</evidence>
<dbReference type="InterPro" id="IPR015915">
    <property type="entry name" value="Kelch-typ_b-propeller"/>
</dbReference>
<organism evidence="3 4">
    <name type="scientific">Tropilaelaps mercedesae</name>
    <dbReference type="NCBI Taxonomy" id="418985"/>
    <lineage>
        <taxon>Eukaryota</taxon>
        <taxon>Metazoa</taxon>
        <taxon>Ecdysozoa</taxon>
        <taxon>Arthropoda</taxon>
        <taxon>Chelicerata</taxon>
        <taxon>Arachnida</taxon>
        <taxon>Acari</taxon>
        <taxon>Parasitiformes</taxon>
        <taxon>Mesostigmata</taxon>
        <taxon>Gamasina</taxon>
        <taxon>Dermanyssoidea</taxon>
        <taxon>Laelapidae</taxon>
        <taxon>Tropilaelaps</taxon>
    </lineage>
</organism>
<evidence type="ECO:0000313" key="4">
    <source>
        <dbReference type="Proteomes" id="UP000192247"/>
    </source>
</evidence>
<dbReference type="Pfam" id="PF01344">
    <property type="entry name" value="Kelch_1"/>
    <property type="match status" value="3"/>
</dbReference>
<proteinExistence type="predicted"/>
<dbReference type="OrthoDB" id="45365at2759"/>
<evidence type="ECO:0000256" key="1">
    <source>
        <dbReference type="ARBA" id="ARBA00022441"/>
    </source>
</evidence>
<dbReference type="PANTHER" id="PTHR46344">
    <property type="entry name" value="OS02G0202900 PROTEIN"/>
    <property type="match status" value="1"/>
</dbReference>
<keyword evidence="4" id="KW-1185">Reference proteome</keyword>
<dbReference type="AlphaFoldDB" id="A0A1V9XCZ6"/>
<dbReference type="InterPro" id="IPR006652">
    <property type="entry name" value="Kelch_1"/>
</dbReference>
<dbReference type="InParanoid" id="A0A1V9XCZ6"/>
<dbReference type="EMBL" id="MNPL01015135">
    <property type="protein sequence ID" value="OQR71222.1"/>
    <property type="molecule type" value="Genomic_DNA"/>
</dbReference>
<evidence type="ECO:0000313" key="3">
    <source>
        <dbReference type="EMBL" id="OQR71222.1"/>
    </source>
</evidence>
<keyword evidence="2" id="KW-0677">Repeat</keyword>
<keyword evidence="1" id="KW-0880">Kelch repeat</keyword>
<comment type="caution">
    <text evidence="3">The sequence shown here is derived from an EMBL/GenBank/DDBJ whole genome shotgun (WGS) entry which is preliminary data.</text>
</comment>
<dbReference type="SUPFAM" id="SSF117281">
    <property type="entry name" value="Kelch motif"/>
    <property type="match status" value="1"/>
</dbReference>
<dbReference type="Gene3D" id="2.120.10.80">
    <property type="entry name" value="Kelch-type beta propeller"/>
    <property type="match status" value="1"/>
</dbReference>
<protein>
    <submittedName>
        <fullName evidence="3">Influenza virus NS1A-binding proteinA-like</fullName>
    </submittedName>
</protein>
<dbReference type="SMART" id="SM00612">
    <property type="entry name" value="Kelch"/>
    <property type="match status" value="3"/>
</dbReference>
<dbReference type="Proteomes" id="UP000192247">
    <property type="component" value="Unassembled WGS sequence"/>
</dbReference>
<dbReference type="PANTHER" id="PTHR46344:SF27">
    <property type="entry name" value="KELCH REPEAT SUPERFAMILY PROTEIN"/>
    <property type="match status" value="1"/>
</dbReference>
<dbReference type="STRING" id="418985.A0A1V9XCZ6"/>
<dbReference type="PRINTS" id="PR00501">
    <property type="entry name" value="KELCHREPEAT"/>
</dbReference>
<reference evidence="3 4" key="1">
    <citation type="journal article" date="2017" name="Gigascience">
        <title>Draft genome of the honey bee ectoparasitic mite, Tropilaelaps mercedesae, is shaped by the parasitic life history.</title>
        <authorList>
            <person name="Dong X."/>
            <person name="Armstrong S.D."/>
            <person name="Xia D."/>
            <person name="Makepeace B.L."/>
            <person name="Darby A.C."/>
            <person name="Kadowaki T."/>
        </authorList>
    </citation>
    <scope>NUCLEOTIDE SEQUENCE [LARGE SCALE GENOMIC DNA]</scope>
    <source>
        <strain evidence="3">Wuxi-XJTLU</strain>
    </source>
</reference>
<sequence>MLPPGTTSAGIGVCALNGRIYVIGGWTGAGQGGMTRVDVFDPKTGLWDTAADLNVGRSQAGVAVMNGCIYVMGGCKAWSCTPSVEKYSPEEDRWTLCTPMQLARRGCGAAALNDRLYAIGGHDSSRSLCSVEVYDAATNTWTPGPALTTCR</sequence>
<accession>A0A1V9XCZ6</accession>